<dbReference type="EMBL" id="SMMG02000005">
    <property type="protein sequence ID" value="KAA3472193.1"/>
    <property type="molecule type" value="Genomic_DNA"/>
</dbReference>
<sequence length="319" mass="36699">MLWVKLWFKFERNVGPDARANGKIPAIVEGLGVRGSKEYFGPNDPDDEWDSGKRKGLHGYYRGRKPQQGQVNIRPPVNFQVGNPGDNPANPVIPDLDMMEKEGMRAESSRQLENRCRWLEEEFKALKNADHHPSIDAKDLSLVPDLVFPHKFKMSEFEKYNRASCPEAHIKMFCRCITSYVNNDQLLIHCFQDSLVGAASRWYNQLSHANINSWRDLDQAFMRQYNHVTNMTPDRIVLQNMEKKPNESFRQYAQRWREVVMQVQPPLLEKETIMLFINILKAPFITHMVGSTTKSFADIVMAGEMIENTIKGGKIEAGG</sequence>
<evidence type="ECO:0000313" key="2">
    <source>
        <dbReference type="EMBL" id="KAA3472193.1"/>
    </source>
</evidence>
<dbReference type="Pfam" id="PF03732">
    <property type="entry name" value="Retrotrans_gag"/>
    <property type="match status" value="1"/>
</dbReference>
<reference evidence="3" key="1">
    <citation type="journal article" date="2019" name="Plant Biotechnol. J.">
        <title>Genome sequencing of the Australian wild diploid species Gossypium australe highlights disease resistance and delayed gland morphogenesis.</title>
        <authorList>
            <person name="Cai Y."/>
            <person name="Cai X."/>
            <person name="Wang Q."/>
            <person name="Wang P."/>
            <person name="Zhang Y."/>
            <person name="Cai C."/>
            <person name="Xu Y."/>
            <person name="Wang K."/>
            <person name="Zhou Z."/>
            <person name="Wang C."/>
            <person name="Geng S."/>
            <person name="Li B."/>
            <person name="Dong Q."/>
            <person name="Hou Y."/>
            <person name="Wang H."/>
            <person name="Ai P."/>
            <person name="Liu Z."/>
            <person name="Yi F."/>
            <person name="Sun M."/>
            <person name="An G."/>
            <person name="Cheng J."/>
            <person name="Zhang Y."/>
            <person name="Shi Q."/>
            <person name="Xie Y."/>
            <person name="Shi X."/>
            <person name="Chang Y."/>
            <person name="Huang F."/>
            <person name="Chen Y."/>
            <person name="Hong S."/>
            <person name="Mi L."/>
            <person name="Sun Q."/>
            <person name="Zhang L."/>
            <person name="Zhou B."/>
            <person name="Peng R."/>
            <person name="Zhang X."/>
            <person name="Liu F."/>
        </authorList>
    </citation>
    <scope>NUCLEOTIDE SEQUENCE [LARGE SCALE GENOMIC DNA]</scope>
    <source>
        <strain evidence="3">cv. PA1801</strain>
    </source>
</reference>
<comment type="caution">
    <text evidence="2">The sequence shown here is derived from an EMBL/GenBank/DDBJ whole genome shotgun (WGS) entry which is preliminary data.</text>
</comment>
<dbReference type="OrthoDB" id="1750196at2759"/>
<dbReference type="InterPro" id="IPR005162">
    <property type="entry name" value="Retrotrans_gag_dom"/>
</dbReference>
<name>A0A5B6VSV6_9ROSI</name>
<evidence type="ECO:0000259" key="1">
    <source>
        <dbReference type="Pfam" id="PF03732"/>
    </source>
</evidence>
<feature type="domain" description="Retrotransposon gag" evidence="1">
    <location>
        <begin position="194"/>
        <end position="278"/>
    </location>
</feature>
<protein>
    <submittedName>
        <fullName evidence="2">Gag-pro-like protein</fullName>
    </submittedName>
</protein>
<dbReference type="PANTHER" id="PTHR33223:SF8">
    <property type="entry name" value="OS04G0172440 PROTEIN"/>
    <property type="match status" value="1"/>
</dbReference>
<accession>A0A5B6VSV6</accession>
<dbReference type="PANTHER" id="PTHR33223">
    <property type="entry name" value="CCHC-TYPE DOMAIN-CONTAINING PROTEIN"/>
    <property type="match status" value="1"/>
</dbReference>
<proteinExistence type="predicted"/>
<dbReference type="Proteomes" id="UP000325315">
    <property type="component" value="Unassembled WGS sequence"/>
</dbReference>
<organism evidence="2 3">
    <name type="scientific">Gossypium australe</name>
    <dbReference type="NCBI Taxonomy" id="47621"/>
    <lineage>
        <taxon>Eukaryota</taxon>
        <taxon>Viridiplantae</taxon>
        <taxon>Streptophyta</taxon>
        <taxon>Embryophyta</taxon>
        <taxon>Tracheophyta</taxon>
        <taxon>Spermatophyta</taxon>
        <taxon>Magnoliopsida</taxon>
        <taxon>eudicotyledons</taxon>
        <taxon>Gunneridae</taxon>
        <taxon>Pentapetalae</taxon>
        <taxon>rosids</taxon>
        <taxon>malvids</taxon>
        <taxon>Malvales</taxon>
        <taxon>Malvaceae</taxon>
        <taxon>Malvoideae</taxon>
        <taxon>Gossypium</taxon>
    </lineage>
</organism>
<evidence type="ECO:0000313" key="3">
    <source>
        <dbReference type="Proteomes" id="UP000325315"/>
    </source>
</evidence>
<keyword evidence="3" id="KW-1185">Reference proteome</keyword>
<gene>
    <name evidence="2" type="ORF">EPI10_022695</name>
</gene>
<dbReference type="AlphaFoldDB" id="A0A5B6VSV6"/>